<dbReference type="AlphaFoldDB" id="A0A832G7T4"/>
<protein>
    <submittedName>
        <fullName evidence="1">Uncharacterized protein</fullName>
    </submittedName>
</protein>
<dbReference type="EMBL" id="DSVI01000020">
    <property type="protein sequence ID" value="HGT48865.1"/>
    <property type="molecule type" value="Genomic_DNA"/>
</dbReference>
<name>A0A832G7T4_9BACT</name>
<comment type="caution">
    <text evidence="1">The sequence shown here is derived from an EMBL/GenBank/DDBJ whole genome shotgun (WGS) entry which is preliminary data.</text>
</comment>
<accession>A0A832G7T4</accession>
<sequence>MLRLFLILLLIFLVYRIVRNFIRGYTQNENKTKVYEQKRVKTKYEDVEEAKYTEIKDDKEKNK</sequence>
<evidence type="ECO:0000313" key="1">
    <source>
        <dbReference type="EMBL" id="HGT48865.1"/>
    </source>
</evidence>
<proteinExistence type="predicted"/>
<reference evidence="1" key="1">
    <citation type="journal article" date="2020" name="mSystems">
        <title>Genome- and Community-Level Interaction Insights into Carbon Utilization and Element Cycling Functions of Hydrothermarchaeota in Hydrothermal Sediment.</title>
        <authorList>
            <person name="Zhou Z."/>
            <person name="Liu Y."/>
            <person name="Xu W."/>
            <person name="Pan J."/>
            <person name="Luo Z.H."/>
            <person name="Li M."/>
        </authorList>
    </citation>
    <scope>NUCLEOTIDE SEQUENCE [LARGE SCALE GENOMIC DNA]</scope>
    <source>
        <strain evidence="1">SpSt-500</strain>
    </source>
</reference>
<organism evidence="1">
    <name type="scientific">Ignavibacterium album</name>
    <dbReference type="NCBI Taxonomy" id="591197"/>
    <lineage>
        <taxon>Bacteria</taxon>
        <taxon>Pseudomonadati</taxon>
        <taxon>Ignavibacteriota</taxon>
        <taxon>Ignavibacteria</taxon>
        <taxon>Ignavibacteriales</taxon>
        <taxon>Ignavibacteriaceae</taxon>
        <taxon>Ignavibacterium</taxon>
    </lineage>
</organism>
<gene>
    <name evidence="1" type="ORF">ENS56_12580</name>
</gene>